<evidence type="ECO:0008006" key="3">
    <source>
        <dbReference type="Google" id="ProtNLM"/>
    </source>
</evidence>
<dbReference type="PATRIC" id="fig|1048260.3.peg.662"/>
<dbReference type="HOGENOM" id="CLU_3008808_0_0_0"/>
<evidence type="ECO:0000313" key="2">
    <source>
        <dbReference type="Proteomes" id="UP000006177"/>
    </source>
</evidence>
<accession>J9ZAH7</accession>
<organism evidence="1 2">
    <name type="scientific">Leptospirillum ferriphilum (strain ML-04)</name>
    <dbReference type="NCBI Taxonomy" id="1048260"/>
    <lineage>
        <taxon>Bacteria</taxon>
        <taxon>Pseudomonadati</taxon>
        <taxon>Nitrospirota</taxon>
        <taxon>Nitrospiria</taxon>
        <taxon>Nitrospirales</taxon>
        <taxon>Nitrospiraceae</taxon>
        <taxon>Leptospirillum</taxon>
    </lineage>
</organism>
<dbReference type="PROSITE" id="PS51257">
    <property type="entry name" value="PROKAR_LIPOPROTEIN"/>
    <property type="match status" value="1"/>
</dbReference>
<proteinExistence type="predicted"/>
<protein>
    <recommendedName>
        <fullName evidence="3">Lipoprotein</fullName>
    </recommendedName>
</protein>
<dbReference type="Proteomes" id="UP000006177">
    <property type="component" value="Chromosome"/>
</dbReference>
<sequence>MISFGRTGALLAAGIILSGCAAAPPFSRGFRALFPAGRHGFRFREKSANAHARAFS</sequence>
<dbReference type="EMBL" id="CP002919">
    <property type="protein sequence ID" value="AFS52853.1"/>
    <property type="molecule type" value="Genomic_DNA"/>
</dbReference>
<dbReference type="AlphaFoldDB" id="J9ZAH7"/>
<name>J9ZAH7_LEPFM</name>
<gene>
    <name evidence="1" type="ordered locus">LFML04_0618</name>
</gene>
<dbReference type="STRING" id="1048260.LFML04_0618"/>
<reference evidence="1 2" key="1">
    <citation type="journal article" date="2011" name="J. Microbiol.">
        <title>Complete genome of Leptospirillum ferriphilum ML-04 provides insight into its physiology and environmental adaptation.</title>
        <authorList>
            <person name="Mi S."/>
            <person name="Song J."/>
            <person name="Lin J."/>
            <person name="Che Y."/>
            <person name="Zheng H."/>
            <person name="Lin J."/>
        </authorList>
    </citation>
    <scope>NUCLEOTIDE SEQUENCE [LARGE SCALE GENOMIC DNA]</scope>
    <source>
        <strain evidence="1 2">ML-04</strain>
    </source>
</reference>
<evidence type="ECO:0000313" key="1">
    <source>
        <dbReference type="EMBL" id="AFS52853.1"/>
    </source>
</evidence>
<dbReference type="KEGG" id="lfi:LFML04_0618"/>